<sequence length="78" mass="8791">MRVNKQSYNSSSSEYNTAIPDTTDLYSTETIKKSISAYVLPEQHSNSTSSLLLDINTTSQNDYSRLLSYEFIAIVEQS</sequence>
<dbReference type="Proteomes" id="UP000001396">
    <property type="component" value="Unassembled WGS sequence"/>
</dbReference>
<reference evidence="1 2" key="1">
    <citation type="journal article" date="2011" name="Genome Res.">
        <title>Phylogeny-wide analysis of social amoeba genomes highlights ancient origins for complex intercellular communication.</title>
        <authorList>
            <person name="Heidel A.J."/>
            <person name="Lawal H.M."/>
            <person name="Felder M."/>
            <person name="Schilde C."/>
            <person name="Helps N.R."/>
            <person name="Tunggal B."/>
            <person name="Rivero F."/>
            <person name="John U."/>
            <person name="Schleicher M."/>
            <person name="Eichinger L."/>
            <person name="Platzer M."/>
            <person name="Noegel A.A."/>
            <person name="Schaap P."/>
            <person name="Gloeckner G."/>
        </authorList>
    </citation>
    <scope>NUCLEOTIDE SEQUENCE [LARGE SCALE GENOMIC DNA]</scope>
    <source>
        <strain evidence="2">ATCC 26659 / Pp 5 / PN500</strain>
    </source>
</reference>
<comment type="caution">
    <text evidence="1">The sequence shown here is derived from an EMBL/GenBank/DDBJ whole genome shotgun (WGS) entry which is preliminary data.</text>
</comment>
<keyword evidence="2" id="KW-1185">Reference proteome</keyword>
<dbReference type="AlphaFoldDB" id="D3AYR3"/>
<gene>
    <name evidence="1" type="ORF">PPL_01327</name>
</gene>
<dbReference type="GeneID" id="31356857"/>
<organism evidence="1 2">
    <name type="scientific">Heterostelium pallidum (strain ATCC 26659 / Pp 5 / PN500)</name>
    <name type="common">Cellular slime mold</name>
    <name type="synonym">Polysphondylium pallidum</name>
    <dbReference type="NCBI Taxonomy" id="670386"/>
    <lineage>
        <taxon>Eukaryota</taxon>
        <taxon>Amoebozoa</taxon>
        <taxon>Evosea</taxon>
        <taxon>Eumycetozoa</taxon>
        <taxon>Dictyostelia</taxon>
        <taxon>Acytosteliales</taxon>
        <taxon>Acytosteliaceae</taxon>
        <taxon>Heterostelium</taxon>
    </lineage>
</organism>
<dbReference type="RefSeq" id="XP_020438196.1">
    <property type="nucleotide sequence ID" value="XM_020572338.1"/>
</dbReference>
<protein>
    <submittedName>
        <fullName evidence="1">Uncharacterized protein</fullName>
    </submittedName>
</protein>
<evidence type="ECO:0000313" key="2">
    <source>
        <dbReference type="Proteomes" id="UP000001396"/>
    </source>
</evidence>
<proteinExistence type="predicted"/>
<name>D3AYR3_HETP5</name>
<accession>D3AYR3</accession>
<evidence type="ECO:0000313" key="1">
    <source>
        <dbReference type="EMBL" id="EFA86090.1"/>
    </source>
</evidence>
<dbReference type="EMBL" id="ADBJ01000004">
    <property type="protein sequence ID" value="EFA86090.1"/>
    <property type="molecule type" value="Genomic_DNA"/>
</dbReference>
<dbReference type="InParanoid" id="D3AYR3"/>